<organism evidence="1 2">
    <name type="scientific">Prymnesium parvum</name>
    <name type="common">Toxic golden alga</name>
    <dbReference type="NCBI Taxonomy" id="97485"/>
    <lineage>
        <taxon>Eukaryota</taxon>
        <taxon>Haptista</taxon>
        <taxon>Haptophyta</taxon>
        <taxon>Prymnesiophyceae</taxon>
        <taxon>Prymnesiales</taxon>
        <taxon>Prymnesiaceae</taxon>
        <taxon>Prymnesium</taxon>
    </lineage>
</organism>
<accession>A0AB34KB03</accession>
<gene>
    <name evidence="1" type="ORF">AB1Y20_000757</name>
</gene>
<dbReference type="AlphaFoldDB" id="A0AB34KB03"/>
<comment type="caution">
    <text evidence="1">The sequence shown here is derived from an EMBL/GenBank/DDBJ whole genome shotgun (WGS) entry which is preliminary data.</text>
</comment>
<protein>
    <recommendedName>
        <fullName evidence="3">RING-type E3 ubiquitin transferase</fullName>
    </recommendedName>
</protein>
<name>A0AB34KB03_PRYPA</name>
<keyword evidence="2" id="KW-1185">Reference proteome</keyword>
<evidence type="ECO:0008006" key="3">
    <source>
        <dbReference type="Google" id="ProtNLM"/>
    </source>
</evidence>
<reference evidence="1 2" key="1">
    <citation type="journal article" date="2024" name="Science">
        <title>Giant polyketide synthase enzymes in the biosynthesis of giant marine polyether toxins.</title>
        <authorList>
            <person name="Fallon T.R."/>
            <person name="Shende V.V."/>
            <person name="Wierzbicki I.H."/>
            <person name="Pendleton A.L."/>
            <person name="Watervoot N.F."/>
            <person name="Auber R.P."/>
            <person name="Gonzalez D.J."/>
            <person name="Wisecaver J.H."/>
            <person name="Moore B.S."/>
        </authorList>
    </citation>
    <scope>NUCLEOTIDE SEQUENCE [LARGE SCALE GENOMIC DNA]</scope>
    <source>
        <strain evidence="1 2">12B1</strain>
    </source>
</reference>
<dbReference type="Proteomes" id="UP001515480">
    <property type="component" value="Unassembled WGS sequence"/>
</dbReference>
<evidence type="ECO:0000313" key="2">
    <source>
        <dbReference type="Proteomes" id="UP001515480"/>
    </source>
</evidence>
<evidence type="ECO:0000313" key="1">
    <source>
        <dbReference type="EMBL" id="KAL1529825.1"/>
    </source>
</evidence>
<dbReference type="EMBL" id="JBGBPQ010000001">
    <property type="protein sequence ID" value="KAL1529825.1"/>
    <property type="molecule type" value="Genomic_DNA"/>
</dbReference>
<sequence length="382" mass="40897">MVASRPADETAARLVRALSAYGASSVDAAYSALGRLMSWVVTHHPSAASVEGSHVQDFLEHEQPSATTLTALTWLRDHCGLAIPARGPVCRPYRCRPPLAPRSKESLSLGAVVGLEHLATHHPLEWVRGQAAGWSLLARLALRVEQAQSCVLNSFTSHDYQGEQFTIVTGAVQRDKHPDPSKRRPRPVWGVIDGLDDRSCLLDALQRMLRGVEQSRFLIRDTDSPDTRASAWVASPLRGSARVDASLQALLRLPPIALSPEDAGRHHGHSAKRFLLNVAEASGAFSSVEASEVGRFSLSTAQSSDLEPVAAMLQEHTMRSAVLPDIYAGKAKVPQRAGHAASPPLAAQPATGGTFPASVVAFSAPHPASSRRPEPWPSPSVA</sequence>
<proteinExistence type="predicted"/>